<protein>
    <submittedName>
        <fullName evidence="1">Cyclin-D5-1-like</fullName>
    </submittedName>
</protein>
<reference evidence="1 2" key="1">
    <citation type="journal article" date="2023" name="Science">
        <title>Complex scaffold remodeling in plant triterpene biosynthesis.</title>
        <authorList>
            <person name="De La Pena R."/>
            <person name="Hodgson H."/>
            <person name="Liu J.C."/>
            <person name="Stephenson M.J."/>
            <person name="Martin A.C."/>
            <person name="Owen C."/>
            <person name="Harkess A."/>
            <person name="Leebens-Mack J."/>
            <person name="Jimenez L.E."/>
            <person name="Osbourn A."/>
            <person name="Sattely E.S."/>
        </authorList>
    </citation>
    <scope>NUCLEOTIDE SEQUENCE [LARGE SCALE GENOMIC DNA]</scope>
    <source>
        <strain evidence="2">cv. JPN11</strain>
        <tissue evidence="1">Leaf</tissue>
    </source>
</reference>
<dbReference type="Proteomes" id="UP001164539">
    <property type="component" value="Chromosome 14"/>
</dbReference>
<keyword evidence="2" id="KW-1185">Reference proteome</keyword>
<evidence type="ECO:0000313" key="2">
    <source>
        <dbReference type="Proteomes" id="UP001164539"/>
    </source>
</evidence>
<comment type="caution">
    <text evidence="1">The sequence shown here is derived from an EMBL/GenBank/DDBJ whole genome shotgun (WGS) entry which is preliminary data.</text>
</comment>
<organism evidence="1 2">
    <name type="scientific">Melia azedarach</name>
    <name type="common">Chinaberry tree</name>
    <dbReference type="NCBI Taxonomy" id="155640"/>
    <lineage>
        <taxon>Eukaryota</taxon>
        <taxon>Viridiplantae</taxon>
        <taxon>Streptophyta</taxon>
        <taxon>Embryophyta</taxon>
        <taxon>Tracheophyta</taxon>
        <taxon>Spermatophyta</taxon>
        <taxon>Magnoliopsida</taxon>
        <taxon>eudicotyledons</taxon>
        <taxon>Gunneridae</taxon>
        <taxon>Pentapetalae</taxon>
        <taxon>rosids</taxon>
        <taxon>malvids</taxon>
        <taxon>Sapindales</taxon>
        <taxon>Meliaceae</taxon>
        <taxon>Melia</taxon>
    </lineage>
</organism>
<dbReference type="EMBL" id="CM051407">
    <property type="protein sequence ID" value="KAJ4701626.1"/>
    <property type="molecule type" value="Genomic_DNA"/>
</dbReference>
<name>A0ACC1WR39_MELAZ</name>
<proteinExistence type="predicted"/>
<evidence type="ECO:0000313" key="1">
    <source>
        <dbReference type="EMBL" id="KAJ4701626.1"/>
    </source>
</evidence>
<sequence length="326" mass="37259">MDENSLSGLLCQESETCLDEELVEQEETFCDLKDYGVLDDGYTDMLGEREISFGFKRDDKSLVLGDQIKCARSEAIAWILKTRAVFRFRFQTAYLSVTYFDRFLYTRSIDGEKLWAIKLLSVACLSLAAKMEEVKVPALSEFQTEEYKFASNVILRMELLVLTTLDWRMGSITPFAFLRYFIVNFYKDSPPSNNVSRVVALILATMREINLMDHRPSAIAAAATLMALDQRLTKKALECKMNPISYCGFLEIEDVFTCYSIMQKLEIEKLKMRKSIVSPDLSPTHLRTPNVLNCSSVSSAVSTKRKRLTFNDSDQSSDRPNEKRFG</sequence>
<gene>
    <name evidence="1" type="ORF">OWV82_024839</name>
</gene>
<accession>A0ACC1WR39</accession>